<dbReference type="PROSITE" id="PS50081">
    <property type="entry name" value="ZF_DAG_PE_2"/>
    <property type="match status" value="2"/>
</dbReference>
<evidence type="ECO:0000313" key="6">
    <source>
        <dbReference type="EMBL" id="KAL3732288.1"/>
    </source>
</evidence>
<name>A0ABD3JZ09_EUCGL</name>
<evidence type="ECO:0000313" key="7">
    <source>
        <dbReference type="Proteomes" id="UP001634007"/>
    </source>
</evidence>
<proteinExistence type="predicted"/>
<dbReference type="Pfam" id="PF03107">
    <property type="entry name" value="C1_2"/>
    <property type="match status" value="6"/>
</dbReference>
<evidence type="ECO:0000256" key="4">
    <source>
        <dbReference type="ARBA" id="ARBA00022833"/>
    </source>
</evidence>
<keyword evidence="4" id="KW-0862">Zinc</keyword>
<dbReference type="InterPro" id="IPR004146">
    <property type="entry name" value="DC1"/>
</dbReference>
<evidence type="ECO:0000256" key="2">
    <source>
        <dbReference type="ARBA" id="ARBA00022737"/>
    </source>
</evidence>
<dbReference type="EMBL" id="JBJKBG010000007">
    <property type="protein sequence ID" value="KAL3732288.1"/>
    <property type="molecule type" value="Genomic_DNA"/>
</dbReference>
<keyword evidence="7" id="KW-1185">Reference proteome</keyword>
<evidence type="ECO:0000256" key="1">
    <source>
        <dbReference type="ARBA" id="ARBA00022723"/>
    </source>
</evidence>
<sequence length="439" mass="48919">MATSTTPQASRTLDHGLHPHPLLEISNNREFRCNGCNTLGQGRRYRCSGCDFDLHERCATCPATLSSHLHPSHPLDLVCLSLGRVCDLCREEVRGLYYRCEPCGFDIHPLCTDLPAIPPQASRTLNHGSHPHPLLEIYINQKFGCDGCNTLGQGRRYRCSGCDFDLHERCATCPATLSSHLHPSHPLDLVSLSLGRVCDLCREEVRGLYYRCEPCGFDIHPLCTDLQAIPPQASRTLNHGSHLHPLLEIYINQKFGCDGCNTLGQGRRYRCSGCDFDLHERCATCPATLSSHLHPSHPLDLVSLSLGRVCDLCREEVRGLYYRCEPCGFDIHPLCTDLPATVEHAMHPHQLLTLSRGEPRKCAVCQQVCDSWRYTSHCNGCPVDVHLKCAFQEPAQGSRTGTGPGSPHHHGSRRKKIYSFLAETAVKATINYFTENFSS</sequence>
<accession>A0ABD3JZ09</accession>
<dbReference type="Proteomes" id="UP001634007">
    <property type="component" value="Unassembled WGS sequence"/>
</dbReference>
<gene>
    <name evidence="6" type="ORF">ACJRO7_029029</name>
</gene>
<dbReference type="GO" id="GO:0008270">
    <property type="term" value="F:zinc ion binding"/>
    <property type="evidence" value="ECO:0007669"/>
    <property type="project" value="UniProtKB-KW"/>
</dbReference>
<dbReference type="InterPro" id="IPR000433">
    <property type="entry name" value="Znf_ZZ"/>
</dbReference>
<reference evidence="6 7" key="1">
    <citation type="submission" date="2024-11" db="EMBL/GenBank/DDBJ databases">
        <title>Chromosome-level genome assembly of Eucalyptus globulus Labill. provides insights into its genome evolution.</title>
        <authorList>
            <person name="Li X."/>
        </authorList>
    </citation>
    <scope>NUCLEOTIDE SEQUENCE [LARGE SCALE GENOMIC DNA]</scope>
    <source>
        <strain evidence="6">CL2024</strain>
        <tissue evidence="6">Fresh tender leaves</tissue>
    </source>
</reference>
<dbReference type="InterPro" id="IPR046349">
    <property type="entry name" value="C1-like_sf"/>
</dbReference>
<dbReference type="PANTHER" id="PTHR47841">
    <property type="entry name" value="DIACYLGLYCEROL KINASE THETA-LIKE-RELATED"/>
    <property type="match status" value="1"/>
</dbReference>
<dbReference type="SUPFAM" id="SSF57889">
    <property type="entry name" value="Cysteine-rich domain"/>
    <property type="match status" value="3"/>
</dbReference>
<evidence type="ECO:0000259" key="5">
    <source>
        <dbReference type="PROSITE" id="PS50081"/>
    </source>
</evidence>
<evidence type="ECO:0000256" key="3">
    <source>
        <dbReference type="ARBA" id="ARBA00022771"/>
    </source>
</evidence>
<comment type="caution">
    <text evidence="6">The sequence shown here is derived from an EMBL/GenBank/DDBJ whole genome shotgun (WGS) entry which is preliminary data.</text>
</comment>
<feature type="domain" description="Phorbol-ester/DAG-type" evidence="5">
    <location>
        <begin position="131"/>
        <end position="178"/>
    </location>
</feature>
<keyword evidence="3" id="KW-0863">Zinc-finger</keyword>
<dbReference type="AlphaFoldDB" id="A0ABD3JZ09"/>
<protein>
    <recommendedName>
        <fullName evidence="5">Phorbol-ester/DAG-type domain-containing protein</fullName>
    </recommendedName>
</protein>
<dbReference type="SMART" id="SM00109">
    <property type="entry name" value="C1"/>
    <property type="match status" value="4"/>
</dbReference>
<feature type="domain" description="Phorbol-ester/DAG-type" evidence="5">
    <location>
        <begin position="19"/>
        <end position="66"/>
    </location>
</feature>
<dbReference type="PANTHER" id="PTHR47841:SF7">
    <property type="entry name" value="CYSTEINE_HISTIDINE-RICH C1 DOMAIN PROTEIN"/>
    <property type="match status" value="1"/>
</dbReference>
<organism evidence="6 7">
    <name type="scientific">Eucalyptus globulus</name>
    <name type="common">Tasmanian blue gum</name>
    <dbReference type="NCBI Taxonomy" id="34317"/>
    <lineage>
        <taxon>Eukaryota</taxon>
        <taxon>Viridiplantae</taxon>
        <taxon>Streptophyta</taxon>
        <taxon>Embryophyta</taxon>
        <taxon>Tracheophyta</taxon>
        <taxon>Spermatophyta</taxon>
        <taxon>Magnoliopsida</taxon>
        <taxon>eudicotyledons</taxon>
        <taxon>Gunneridae</taxon>
        <taxon>Pentapetalae</taxon>
        <taxon>rosids</taxon>
        <taxon>malvids</taxon>
        <taxon>Myrtales</taxon>
        <taxon>Myrtaceae</taxon>
        <taxon>Myrtoideae</taxon>
        <taxon>Eucalypteae</taxon>
        <taxon>Eucalyptus</taxon>
    </lineage>
</organism>
<dbReference type="SMART" id="SM00291">
    <property type="entry name" value="ZnF_ZZ"/>
    <property type="match status" value="3"/>
</dbReference>
<dbReference type="Gene3D" id="3.30.60.20">
    <property type="match status" value="3"/>
</dbReference>
<dbReference type="InterPro" id="IPR002219">
    <property type="entry name" value="PKC_DAG/PE"/>
</dbReference>
<keyword evidence="1" id="KW-0479">Metal-binding</keyword>
<keyword evidence="2" id="KW-0677">Repeat</keyword>